<feature type="compositionally biased region" description="Basic and acidic residues" evidence="1">
    <location>
        <begin position="243"/>
        <end position="253"/>
    </location>
</feature>
<evidence type="ECO:0000313" key="3">
    <source>
        <dbReference type="Proteomes" id="UP000247409"/>
    </source>
</evidence>
<sequence>MRKTFLYSAHEDVILLRVILNLHAHLPRSHEASINSKSSILPQEVLEDVWRTFQEKRRGEVSRATKRSPASLRSRFLRLLDYYASNTLPPDTDIRMTRERETLLMRIIQDRASAYAAKNIEDSPICLANERSKEDNMTHTQIEASKHSSQEQSIAEIRNRLAQQRQNVLGSLHSALRDHEQFNSMFLRFMNHIKVRHEEELQALEEYLKSRKAEKQTKIEEWKSMILEADTDHQAEMLELEKQHQERQKELSGTDKSVYNIVGKQAEDANH</sequence>
<keyword evidence="3" id="KW-1185">Reference proteome</keyword>
<dbReference type="OrthoDB" id="10561319at2759"/>
<dbReference type="AlphaFoldDB" id="A0A2V3IHH1"/>
<evidence type="ECO:0000256" key="1">
    <source>
        <dbReference type="SAM" id="MobiDB-lite"/>
    </source>
</evidence>
<accession>A0A2V3IHH1</accession>
<organism evidence="2 3">
    <name type="scientific">Gracilariopsis chorda</name>
    <dbReference type="NCBI Taxonomy" id="448386"/>
    <lineage>
        <taxon>Eukaryota</taxon>
        <taxon>Rhodophyta</taxon>
        <taxon>Florideophyceae</taxon>
        <taxon>Rhodymeniophycidae</taxon>
        <taxon>Gracilariales</taxon>
        <taxon>Gracilariaceae</taxon>
        <taxon>Gracilariopsis</taxon>
    </lineage>
</organism>
<evidence type="ECO:0000313" key="2">
    <source>
        <dbReference type="EMBL" id="PXF41463.1"/>
    </source>
</evidence>
<comment type="caution">
    <text evidence="2">The sequence shown here is derived from an EMBL/GenBank/DDBJ whole genome shotgun (WGS) entry which is preliminary data.</text>
</comment>
<name>A0A2V3IHH1_9FLOR</name>
<dbReference type="EMBL" id="NBIV01000216">
    <property type="protein sequence ID" value="PXF41463.1"/>
    <property type="molecule type" value="Genomic_DNA"/>
</dbReference>
<proteinExistence type="predicted"/>
<reference evidence="2 3" key="1">
    <citation type="journal article" date="2018" name="Mol. Biol. Evol.">
        <title>Analysis of the draft genome of the red seaweed Gracilariopsis chorda provides insights into genome size evolution in Rhodophyta.</title>
        <authorList>
            <person name="Lee J."/>
            <person name="Yang E.C."/>
            <person name="Graf L."/>
            <person name="Yang J.H."/>
            <person name="Qiu H."/>
            <person name="Zel Zion U."/>
            <person name="Chan C.X."/>
            <person name="Stephens T.G."/>
            <person name="Weber A.P.M."/>
            <person name="Boo G.H."/>
            <person name="Boo S.M."/>
            <person name="Kim K.M."/>
            <person name="Shin Y."/>
            <person name="Jung M."/>
            <person name="Lee S.J."/>
            <person name="Yim H.S."/>
            <person name="Lee J.H."/>
            <person name="Bhattacharya D."/>
            <person name="Yoon H.S."/>
        </authorList>
    </citation>
    <scope>NUCLEOTIDE SEQUENCE [LARGE SCALE GENOMIC DNA]</scope>
    <source>
        <strain evidence="2 3">SKKU-2015</strain>
        <tissue evidence="2">Whole body</tissue>
    </source>
</reference>
<dbReference type="Proteomes" id="UP000247409">
    <property type="component" value="Unassembled WGS sequence"/>
</dbReference>
<feature type="region of interest" description="Disordered" evidence="1">
    <location>
        <begin position="243"/>
        <end position="271"/>
    </location>
</feature>
<protein>
    <submittedName>
        <fullName evidence="2">Uncharacterized protein</fullName>
    </submittedName>
</protein>
<gene>
    <name evidence="2" type="ORF">BWQ96_08844</name>
</gene>